<dbReference type="EMBL" id="CP034456">
    <property type="protein sequence ID" value="QBM86314.1"/>
    <property type="molecule type" value="Genomic_DNA"/>
</dbReference>
<dbReference type="AlphaFoldDB" id="A0A4P6XL60"/>
<evidence type="ECO:0000313" key="2">
    <source>
        <dbReference type="EMBL" id="QBM86314.1"/>
    </source>
</evidence>
<evidence type="ECO:0000256" key="1">
    <source>
        <dbReference type="SAM" id="Phobius"/>
    </source>
</evidence>
<accession>A0A4P6XL60</accession>
<feature type="transmembrane region" description="Helical" evidence="1">
    <location>
        <begin position="42"/>
        <end position="59"/>
    </location>
</feature>
<reference evidence="3" key="1">
    <citation type="submission" date="2019-03" db="EMBL/GenBank/DDBJ databases">
        <title>Snf2 controls pulcherriminic acid biosynthesis and connects pigmentation and antifungal activity of the yeast Metschnikowia pulcherrima.</title>
        <authorList>
            <person name="Gore-Lloyd D."/>
            <person name="Sumann I."/>
            <person name="Brachmann A.O."/>
            <person name="Schneeberger K."/>
            <person name="Ortiz-Merino R.A."/>
            <person name="Moreno-Beltran M."/>
            <person name="Schlaefli M."/>
            <person name="Kirner P."/>
            <person name="Santos Kron A."/>
            <person name="Wolfe K.H."/>
            <person name="Piel J."/>
            <person name="Ahrens C.H."/>
            <person name="Henk D."/>
            <person name="Freimoser F.M."/>
        </authorList>
    </citation>
    <scope>NUCLEOTIDE SEQUENCE [LARGE SCALE GENOMIC DNA]</scope>
    <source>
        <strain evidence="3">APC 1.2</strain>
    </source>
</reference>
<keyword evidence="3" id="KW-1185">Reference proteome</keyword>
<sequence length="152" mass="17469">MSFSNDPLFPHLEEKKQLLFEKVMRVTREQPPFWTYARVQRLIFAIAVSVFVMLLSLPFEGAENQHCRICEYGTLKAINGKHLITVCTTNKKCDGYVSNKILMGAHAWTQQVVQNRGTRAGAVVLDDKRNWRACVQYTDGWSFPDCPEGWQT</sequence>
<evidence type="ECO:0000313" key="3">
    <source>
        <dbReference type="Proteomes" id="UP000292447"/>
    </source>
</evidence>
<name>A0A4P6XL60_9ASCO</name>
<gene>
    <name evidence="2" type="ORF">METSCH_A09510</name>
</gene>
<keyword evidence="1" id="KW-1133">Transmembrane helix</keyword>
<keyword evidence="1" id="KW-0472">Membrane</keyword>
<keyword evidence="1" id="KW-0812">Transmembrane</keyword>
<protein>
    <submittedName>
        <fullName evidence="2">Uncharacterized protein</fullName>
    </submittedName>
</protein>
<proteinExistence type="predicted"/>
<dbReference type="Proteomes" id="UP000292447">
    <property type="component" value="Chromosome I"/>
</dbReference>
<organism evidence="2 3">
    <name type="scientific">Metschnikowia aff. pulcherrima</name>
    <dbReference type="NCBI Taxonomy" id="2163413"/>
    <lineage>
        <taxon>Eukaryota</taxon>
        <taxon>Fungi</taxon>
        <taxon>Dikarya</taxon>
        <taxon>Ascomycota</taxon>
        <taxon>Saccharomycotina</taxon>
        <taxon>Pichiomycetes</taxon>
        <taxon>Metschnikowiaceae</taxon>
        <taxon>Metschnikowia</taxon>
    </lineage>
</organism>